<sequence length="411" mass="47180">MQQFFLTDSHCVGGCVGSIHKSSLTGTLPNTHSDTLPAPLHSDPPFALSLPPYNPLPPQTDSLSESESSVSLSPWVREVIVPNFFWTTFFIVAKMRGWSVLVVFVAVLAVTCAAVKKPTKKASTDDNKKHITEIEEKLEHLMELEAELESEMAEAEDEEEEEEEISNEENEAVEEYEPQEDIEEEERPQIDPCGEIYCGAGRMCVVNDLGEGECRCVNTCDSEDDPRRRVCSNMNETWMSDCELYRQRCLCEDGDDSCKDTEYSHAHIDYFGECQDMPVCEEDELEDFPRRLSEWLFNIMRDLADRQTLSEHYVRLERAAEEDSSKQWTYAVVWKWCELDSHPKDKSVSRHELFPMRAPLFTLEHCIGSFLDSCDGNNDHNITLQEWAKCTQLSEDQIDQLEELCEDIRNE</sequence>
<comment type="caution">
    <text evidence="9">The sequence shown here is derived from an EMBL/GenBank/DDBJ whole genome shotgun (WGS) entry which is preliminary data.</text>
</comment>
<dbReference type="PANTHER" id="PTHR13866:SF14">
    <property type="entry name" value="BM-40"/>
    <property type="match status" value="1"/>
</dbReference>
<dbReference type="AlphaFoldDB" id="A0AAE1UBZ4"/>
<dbReference type="InterPro" id="IPR019577">
    <property type="entry name" value="SPARC/Testican_Ca-bd-dom"/>
</dbReference>
<dbReference type="InterPro" id="IPR018247">
    <property type="entry name" value="EF_Hand_1_Ca_BS"/>
</dbReference>
<gene>
    <name evidence="9" type="ORF">Pmani_010446</name>
</gene>
<dbReference type="Pfam" id="PF10591">
    <property type="entry name" value="SPARC_Ca_bdg"/>
    <property type="match status" value="1"/>
</dbReference>
<reference evidence="9" key="1">
    <citation type="submission" date="2023-11" db="EMBL/GenBank/DDBJ databases">
        <title>Genome assemblies of two species of porcelain crab, Petrolisthes cinctipes and Petrolisthes manimaculis (Anomura: Porcellanidae).</title>
        <authorList>
            <person name="Angst P."/>
        </authorList>
    </citation>
    <scope>NUCLEOTIDE SEQUENCE</scope>
    <source>
        <strain evidence="9">PB745_02</strain>
        <tissue evidence="9">Gill</tissue>
    </source>
</reference>
<dbReference type="Proteomes" id="UP001292094">
    <property type="component" value="Unassembled WGS sequence"/>
</dbReference>
<evidence type="ECO:0000256" key="5">
    <source>
        <dbReference type="ARBA" id="ARBA00023157"/>
    </source>
</evidence>
<comment type="subcellular location">
    <subcellularLocation>
        <location evidence="1">Secreted</location>
    </subcellularLocation>
</comment>
<evidence type="ECO:0000256" key="7">
    <source>
        <dbReference type="SAM" id="MobiDB-lite"/>
    </source>
</evidence>
<evidence type="ECO:0000256" key="3">
    <source>
        <dbReference type="ARBA" id="ARBA00022729"/>
    </source>
</evidence>
<feature type="compositionally biased region" description="Acidic residues" evidence="7">
    <location>
        <begin position="150"/>
        <end position="186"/>
    </location>
</feature>
<organism evidence="9 10">
    <name type="scientific">Petrolisthes manimaculis</name>
    <dbReference type="NCBI Taxonomy" id="1843537"/>
    <lineage>
        <taxon>Eukaryota</taxon>
        <taxon>Metazoa</taxon>
        <taxon>Ecdysozoa</taxon>
        <taxon>Arthropoda</taxon>
        <taxon>Crustacea</taxon>
        <taxon>Multicrustacea</taxon>
        <taxon>Malacostraca</taxon>
        <taxon>Eumalacostraca</taxon>
        <taxon>Eucarida</taxon>
        <taxon>Decapoda</taxon>
        <taxon>Pleocyemata</taxon>
        <taxon>Anomura</taxon>
        <taxon>Galatheoidea</taxon>
        <taxon>Porcellanidae</taxon>
        <taxon>Petrolisthes</taxon>
    </lineage>
</organism>
<feature type="domain" description="SPARC/Testican calcium-binding" evidence="8">
    <location>
        <begin position="277"/>
        <end position="390"/>
    </location>
</feature>
<dbReference type="GO" id="GO:0005509">
    <property type="term" value="F:calcium ion binding"/>
    <property type="evidence" value="ECO:0007669"/>
    <property type="project" value="InterPro"/>
</dbReference>
<evidence type="ECO:0000256" key="2">
    <source>
        <dbReference type="ARBA" id="ARBA00022525"/>
    </source>
</evidence>
<keyword evidence="4" id="KW-0106">Calcium</keyword>
<dbReference type="GO" id="GO:0050840">
    <property type="term" value="F:extracellular matrix binding"/>
    <property type="evidence" value="ECO:0007669"/>
    <property type="project" value="TreeGrafter"/>
</dbReference>
<protein>
    <recommendedName>
        <fullName evidence="8">SPARC/Testican calcium-binding domain-containing protein</fullName>
    </recommendedName>
</protein>
<evidence type="ECO:0000256" key="4">
    <source>
        <dbReference type="ARBA" id="ARBA00022837"/>
    </source>
</evidence>
<dbReference type="InterPro" id="IPR011992">
    <property type="entry name" value="EF-hand-dom_pair"/>
</dbReference>
<proteinExistence type="predicted"/>
<accession>A0AAE1UBZ4</accession>
<keyword evidence="2" id="KW-0964">Secreted</keyword>
<dbReference type="GO" id="GO:0005518">
    <property type="term" value="F:collagen binding"/>
    <property type="evidence" value="ECO:0007669"/>
    <property type="project" value="TreeGrafter"/>
</dbReference>
<dbReference type="SUPFAM" id="SSF47473">
    <property type="entry name" value="EF-hand"/>
    <property type="match status" value="1"/>
</dbReference>
<evidence type="ECO:0000313" key="10">
    <source>
        <dbReference type="Proteomes" id="UP001292094"/>
    </source>
</evidence>
<keyword evidence="10" id="KW-1185">Reference proteome</keyword>
<dbReference type="Gene3D" id="3.30.60.30">
    <property type="match status" value="1"/>
</dbReference>
<evidence type="ECO:0000313" key="9">
    <source>
        <dbReference type="EMBL" id="KAK4318573.1"/>
    </source>
</evidence>
<dbReference type="GO" id="GO:0005615">
    <property type="term" value="C:extracellular space"/>
    <property type="evidence" value="ECO:0007669"/>
    <property type="project" value="TreeGrafter"/>
</dbReference>
<evidence type="ECO:0000256" key="1">
    <source>
        <dbReference type="ARBA" id="ARBA00004613"/>
    </source>
</evidence>
<evidence type="ECO:0000256" key="6">
    <source>
        <dbReference type="ARBA" id="ARBA00023180"/>
    </source>
</evidence>
<name>A0AAE1UBZ4_9EUCA</name>
<dbReference type="EMBL" id="JAWZYT010000820">
    <property type="protein sequence ID" value="KAK4318573.1"/>
    <property type="molecule type" value="Genomic_DNA"/>
</dbReference>
<evidence type="ECO:0000259" key="8">
    <source>
        <dbReference type="Pfam" id="PF10591"/>
    </source>
</evidence>
<dbReference type="PANTHER" id="PTHR13866">
    <property type="entry name" value="SPARC OSTEONECTIN"/>
    <property type="match status" value="1"/>
</dbReference>
<keyword evidence="6" id="KW-0325">Glycoprotein</keyword>
<keyword evidence="5" id="KW-1015">Disulfide bond</keyword>
<keyword evidence="3" id="KW-0732">Signal</keyword>
<dbReference type="PROSITE" id="PS00018">
    <property type="entry name" value="EF_HAND_1"/>
    <property type="match status" value="1"/>
</dbReference>
<feature type="region of interest" description="Disordered" evidence="7">
    <location>
        <begin position="150"/>
        <end position="187"/>
    </location>
</feature>
<dbReference type="Gene3D" id="1.10.238.10">
    <property type="entry name" value="EF-hand"/>
    <property type="match status" value="1"/>
</dbReference>